<evidence type="ECO:0000256" key="1">
    <source>
        <dbReference type="ARBA" id="ARBA00004141"/>
    </source>
</evidence>
<feature type="region of interest" description="Disordered" evidence="8">
    <location>
        <begin position="882"/>
        <end position="911"/>
    </location>
</feature>
<organism evidence="11 12">
    <name type="scientific">Plasmodium falciparum (isolate NF54)</name>
    <dbReference type="NCBI Taxonomy" id="5843"/>
    <lineage>
        <taxon>Eukaryota</taxon>
        <taxon>Sar</taxon>
        <taxon>Alveolata</taxon>
        <taxon>Apicomplexa</taxon>
        <taxon>Aconoidasida</taxon>
        <taxon>Haemosporida</taxon>
        <taxon>Plasmodiidae</taxon>
        <taxon>Plasmodium</taxon>
        <taxon>Plasmodium (Laverania)</taxon>
    </lineage>
</organism>
<evidence type="ECO:0000313" key="12">
    <source>
        <dbReference type="Proteomes" id="UP000030673"/>
    </source>
</evidence>
<dbReference type="FunFam" id="1.20.1540.10:FF:000030">
    <property type="entry name" value="Rhomboid protease ROM6, putative"/>
    <property type="match status" value="1"/>
</dbReference>
<feature type="compositionally biased region" description="Basic and acidic residues" evidence="8">
    <location>
        <begin position="882"/>
        <end position="900"/>
    </location>
</feature>
<feature type="region of interest" description="Disordered" evidence="8">
    <location>
        <begin position="160"/>
        <end position="282"/>
    </location>
</feature>
<dbReference type="GO" id="GO:0004252">
    <property type="term" value="F:serine-type endopeptidase activity"/>
    <property type="evidence" value="ECO:0007669"/>
    <property type="project" value="InterPro"/>
</dbReference>
<feature type="domain" description="Peptidase S54 rhomboid" evidence="10">
    <location>
        <begin position="1741"/>
        <end position="1907"/>
    </location>
</feature>
<feature type="compositionally biased region" description="Basic and acidic residues" evidence="8">
    <location>
        <begin position="587"/>
        <end position="604"/>
    </location>
</feature>
<feature type="compositionally biased region" description="Basic and acidic residues" evidence="8">
    <location>
        <begin position="1604"/>
        <end position="1628"/>
    </location>
</feature>
<evidence type="ECO:0000256" key="3">
    <source>
        <dbReference type="ARBA" id="ARBA00022692"/>
    </source>
</evidence>
<dbReference type="PANTHER" id="PTHR43731:SF14">
    <property type="entry name" value="PRESENILIN-ASSOCIATED RHOMBOID-LIKE PROTEIN, MITOCHONDRIAL"/>
    <property type="match status" value="1"/>
</dbReference>
<feature type="region of interest" description="Disordered" evidence="8">
    <location>
        <begin position="1282"/>
        <end position="1304"/>
    </location>
</feature>
<dbReference type="Gene3D" id="1.20.1540.10">
    <property type="entry name" value="Rhomboid-like"/>
    <property type="match status" value="1"/>
</dbReference>
<evidence type="ECO:0000259" key="10">
    <source>
        <dbReference type="Pfam" id="PF01694"/>
    </source>
</evidence>
<evidence type="ECO:0000256" key="8">
    <source>
        <dbReference type="SAM" id="MobiDB-lite"/>
    </source>
</evidence>
<feature type="compositionally biased region" description="Basic and acidic residues" evidence="8">
    <location>
        <begin position="626"/>
        <end position="645"/>
    </location>
</feature>
<feature type="compositionally biased region" description="Low complexity" evidence="8">
    <location>
        <begin position="125"/>
        <end position="137"/>
    </location>
</feature>
<keyword evidence="5 9" id="KW-1133">Transmembrane helix</keyword>
<dbReference type="Proteomes" id="UP000030673">
    <property type="component" value="Unassembled WGS sequence"/>
</dbReference>
<evidence type="ECO:0000256" key="7">
    <source>
        <dbReference type="SAM" id="Coils"/>
    </source>
</evidence>
<feature type="region of interest" description="Disordered" evidence="8">
    <location>
        <begin position="1106"/>
        <end position="1141"/>
    </location>
</feature>
<sequence length="2000" mass="237533">MMDILKNKRNKIIFSSDDEESNDDSEQINTDNISKNVQDNANPDLDPNKNVQENFEENTDNNIEDSHILNKENIQYKSDDITAASQIIKNDMDEINISENSLHEKSKKKKKKLKKKLAEDDDDNNNNNERFPNSNENISTNKLKKKNFIINNNVKKQDIHDNIGYSHSNNSHETDKVNDEDKEENYDVKDKITQKEIDKNKNRAKYEDSKNDENYKNSDDDINNIYDEKHQNSDDKNDDDSLNDNPDNDYGANDDKENNRTFDETENNDFKGKRRKTKNSKLMEDINPNEDKKKLKSIQISFSKKEYNIEAYLMECLKVLIPLNMRDIFLGSENIILDSMNTGDIKNMEIFWFNKLTKNRQKSIIECYTSLNKQKKKGKVEDNNSIVFNSNSVSNMENNGIHLSHLNNEKDVNEKNNENVENNMYNIDNNIDNIMKKGGEDHSLNIPREDEIFDNNKEVIIVEHLVHICNNQIKLIKEYISYIKKNIYDLSSISENNNKIKELKILEPLKRREYFFYLYIAVSLKYVEERIANVYCVPAVISPDIRGFNLHPMFTHINKKLEEKSNKKENIGNPWEKLKLLKKGNNKKNDGHTRNELNKGKLKETGTMNKSEMDDNLFENNINMKDTQEDMKNIDDTETSDKKELDDLEKKKKALEEMKRKKKEKDHKKTFNIYSLLESAAQFYGEGPKYCNPNMHEFYKSNNNQLVYIKPPTNVEEKNLLINFFLQFPSLNKKLEYNKKRIYAENYGLIKIIRNAENLPINFELNTEPWKNAEYEELWNEQNKLNNNQIWNMSNIINYDNLLEYNQFSTTKTDFLNHTDVSRSVLRKNEFDDNDYQKSCAISEFEKSMARSEYERGEDKKEYSREEYIHLDSIHIGENKMEPKKNNQLDDTDMKKDIKPQENNNMDNDILPKVEPKSEQIRINMDNIKEEHHDKSDQNNISHNVSYGDVKKTEMREKKKPEIITKKLKKSITHDDMKQMKLTSFLSKEKINKNTNVLKKEEESTNNIDNMKNVYNVCSENNMNDNNSGEHIVKDELNDESNLKDPADNMDYIIKIKRKKKKVLDDEQMNHFTNDNAHKEADVMESNSLTDNKENTERSNTFYINNTKQSTKKNPFLKESRNKEDDLDSENLEEAKEKKKIKEEKKRIMDDKMGYVFELEAEESEDENLEDPEERKKIEQFKKEQYEENEYEDDQSNSEDLKEFINNEEYNSDNDIVKLKHAEEMEKLEEDLFYKKFTYQGKQFNDELTNKEKLELEREKQLLRKKKLLLNCSIGNVKYSDFESDTSTDSDDSKGDFKNPLYEPYNESEHTDILKKNNNSFEYLYNDNVFQKGECLNEIVDEKKKKKILEKMDKVIYTKEVKTNEGKKIVIKKKRKIRFHQNLSDVTVTEEEKLDEYEKTKKKQKKQNANLIETIIWIMIYYQKKKKKKYKMLIYHKFCKYKKKNEDLFINIIYNKHNSLFGNLNKSGKKYIHTCTALKRKDRVRCERKIKLKEKFKIIVYASLYFFTCDYLYHEFILKNSKNEKNEAKKREQNIEVVRLNNGIINKGGDNNNINNSNNNIYKQNDIVKKDQSYFFLYSNPFVNFFIDSIKKLNIFINSNTIHNENEDKQGDKNLKKSDRKNDEKENNSYEIKITRGSRNKNIYENSNMDKEKLYKGDYHNNDNYKKHNNNNNNNNNMTNIFTNHIYNKNYFFNKCNLFLLCNGLIFITWRISEVLINKRLFHFMCRNFICSYNNIKQKYIHTIITSSISHITFPHFLFNMWAFYTITNTLLSPEIGEKKKKFYFFNYKSNVLQQKMNDQDIINICVLSSICSTIPYILLNKKNQILGASGSIMGLVYILSTLKPNEVFISLFPLPYLKLTALQLCHLSILTNIFFLFFRKKKVNHFNIAWSAHMFGLLGGALYNIYQRKIKNNNNYYPFIQLSIKNGYIDYLNSYLDLIDMLKCFCLQTKMFFSLDIKTMQSLNRKINSIKSHTAQRRIHFQIKKMKNLEFLSKRNQLQ</sequence>
<feature type="transmembrane region" description="Helical" evidence="9">
    <location>
        <begin position="1889"/>
        <end position="1907"/>
    </location>
</feature>
<comment type="similarity">
    <text evidence="2">Belongs to the peptidase S54 family.</text>
</comment>
<dbReference type="EMBL" id="KE123865">
    <property type="protein sequence ID" value="EWC86694.1"/>
    <property type="molecule type" value="Genomic_DNA"/>
</dbReference>
<proteinExistence type="inferred from homology"/>
<accession>W7K062</accession>
<reference evidence="11 12" key="1">
    <citation type="submission" date="2013-02" db="EMBL/GenBank/DDBJ databases">
        <title>The Genome Sequence of Plasmodium falciparum NF54.</title>
        <authorList>
            <consortium name="The Broad Institute Genome Sequencing Platform"/>
            <consortium name="The Broad Institute Genome Sequencing Center for Infectious Disease"/>
            <person name="Neafsey D."/>
            <person name="Cheeseman I."/>
            <person name="Volkman S."/>
            <person name="Adams J."/>
            <person name="Walker B."/>
            <person name="Young S.K."/>
            <person name="Zeng Q."/>
            <person name="Gargeya S."/>
            <person name="Fitzgerald M."/>
            <person name="Haas B."/>
            <person name="Abouelleil A."/>
            <person name="Alvarado L."/>
            <person name="Arachchi H.M."/>
            <person name="Berlin A.M."/>
            <person name="Chapman S.B."/>
            <person name="Dewar J."/>
            <person name="Goldberg J."/>
            <person name="Griggs A."/>
            <person name="Gujja S."/>
            <person name="Hansen M."/>
            <person name="Howarth C."/>
            <person name="Imamovic A."/>
            <person name="Larimer J."/>
            <person name="McCowan C."/>
            <person name="Murphy C."/>
            <person name="Neiman D."/>
            <person name="Pearson M."/>
            <person name="Priest M."/>
            <person name="Roberts A."/>
            <person name="Saif S."/>
            <person name="Shea T."/>
            <person name="Sisk P."/>
            <person name="Sykes S."/>
            <person name="Wortman J."/>
            <person name="Nusbaum C."/>
            <person name="Birren B."/>
        </authorList>
    </citation>
    <scope>NUCLEOTIDE SEQUENCE [LARGE SCALE GENOMIC DNA]</scope>
    <source>
        <strain evidence="11 12">NF54</strain>
    </source>
</reference>
<feature type="compositionally biased region" description="Basic and acidic residues" evidence="8">
    <location>
        <begin position="226"/>
        <end position="235"/>
    </location>
</feature>
<feature type="compositionally biased region" description="Acidic residues" evidence="8">
    <location>
        <begin position="16"/>
        <end position="26"/>
    </location>
</feature>
<feature type="coiled-coil region" evidence="7">
    <location>
        <begin position="403"/>
        <end position="437"/>
    </location>
</feature>
<keyword evidence="4" id="KW-0378">Hydrolase</keyword>
<dbReference type="Pfam" id="PF01694">
    <property type="entry name" value="Rhomboid"/>
    <property type="match status" value="1"/>
</dbReference>
<keyword evidence="6 9" id="KW-0472">Membrane</keyword>
<evidence type="ECO:0000256" key="5">
    <source>
        <dbReference type="ARBA" id="ARBA00022989"/>
    </source>
</evidence>
<evidence type="ECO:0000313" key="11">
    <source>
        <dbReference type="EMBL" id="EWC86694.1"/>
    </source>
</evidence>
<feature type="compositionally biased region" description="Basic and acidic residues" evidence="8">
    <location>
        <begin position="253"/>
        <end position="271"/>
    </location>
</feature>
<feature type="compositionally biased region" description="Basic residues" evidence="8">
    <location>
        <begin position="105"/>
        <end position="115"/>
    </location>
</feature>
<dbReference type="GO" id="GO:0016020">
    <property type="term" value="C:membrane"/>
    <property type="evidence" value="ECO:0007669"/>
    <property type="project" value="UniProtKB-SubCell"/>
</dbReference>
<dbReference type="SUPFAM" id="SSF144091">
    <property type="entry name" value="Rhomboid-like"/>
    <property type="match status" value="1"/>
</dbReference>
<feature type="compositionally biased region" description="Basic and acidic residues" evidence="8">
    <location>
        <begin position="170"/>
        <end position="219"/>
    </location>
</feature>
<dbReference type="InterPro" id="IPR050925">
    <property type="entry name" value="Rhomboid_protease_S54"/>
</dbReference>
<name>W7K062_PLAFO</name>
<feature type="region of interest" description="Disordered" evidence="8">
    <location>
        <begin position="1604"/>
        <end position="1630"/>
    </location>
</feature>
<feature type="coiled-coil region" evidence="7">
    <location>
        <begin position="1387"/>
        <end position="1414"/>
    </location>
</feature>
<comment type="subcellular location">
    <subcellularLocation>
        <location evidence="1">Membrane</location>
        <topology evidence="1">Multi-pass membrane protein</topology>
    </subcellularLocation>
</comment>
<evidence type="ECO:0000256" key="2">
    <source>
        <dbReference type="ARBA" id="ARBA00009045"/>
    </source>
</evidence>
<gene>
    <name evidence="11" type="ORF">PFNF54_04713</name>
</gene>
<evidence type="ECO:0000256" key="4">
    <source>
        <dbReference type="ARBA" id="ARBA00022801"/>
    </source>
</evidence>
<dbReference type="InterPro" id="IPR022764">
    <property type="entry name" value="Peptidase_S54_rhomboid_dom"/>
</dbReference>
<feature type="region of interest" description="Disordered" evidence="8">
    <location>
        <begin position="1"/>
        <end position="52"/>
    </location>
</feature>
<dbReference type="PANTHER" id="PTHR43731">
    <property type="entry name" value="RHOMBOID PROTEASE"/>
    <property type="match status" value="1"/>
</dbReference>
<evidence type="ECO:0000256" key="6">
    <source>
        <dbReference type="ARBA" id="ARBA00023136"/>
    </source>
</evidence>
<keyword evidence="3 9" id="KW-0812">Transmembrane</keyword>
<keyword evidence="12" id="KW-1185">Reference proteome</keyword>
<protein>
    <recommendedName>
        <fullName evidence="10">Peptidase S54 rhomboid domain-containing protein</fullName>
    </recommendedName>
</protein>
<dbReference type="OMA" id="RIYAENY"/>
<feature type="region of interest" description="Disordered" evidence="8">
    <location>
        <begin position="99"/>
        <end position="142"/>
    </location>
</feature>
<feature type="compositionally biased region" description="Polar residues" evidence="8">
    <location>
        <begin position="27"/>
        <end position="41"/>
    </location>
</feature>
<keyword evidence="7" id="KW-0175">Coiled coil</keyword>
<feature type="region of interest" description="Disordered" evidence="8">
    <location>
        <begin position="580"/>
        <end position="645"/>
    </location>
</feature>
<feature type="transmembrane region" description="Helical" evidence="9">
    <location>
        <begin position="1855"/>
        <end position="1877"/>
    </location>
</feature>
<dbReference type="InterPro" id="IPR035952">
    <property type="entry name" value="Rhomboid-like_sf"/>
</dbReference>
<evidence type="ECO:0000256" key="9">
    <source>
        <dbReference type="SAM" id="Phobius"/>
    </source>
</evidence>